<dbReference type="GO" id="GO:0003677">
    <property type="term" value="F:DNA binding"/>
    <property type="evidence" value="ECO:0007669"/>
    <property type="project" value="InterPro"/>
</dbReference>
<dbReference type="GO" id="GO:0015627">
    <property type="term" value="C:type II protein secretion system complex"/>
    <property type="evidence" value="ECO:0007669"/>
    <property type="project" value="TreeGrafter"/>
</dbReference>
<dbReference type="Gene3D" id="1.10.150.280">
    <property type="entry name" value="AF1531-like domain"/>
    <property type="match status" value="1"/>
</dbReference>
<feature type="compositionally biased region" description="Basic and acidic residues" evidence="1">
    <location>
        <begin position="135"/>
        <end position="146"/>
    </location>
</feature>
<name>A0A1W1CJI2_9ZZZZ</name>
<dbReference type="EMBL" id="FPHI01000027">
    <property type="protein sequence ID" value="SFV65966.1"/>
    <property type="molecule type" value="Genomic_DNA"/>
</dbReference>
<dbReference type="InterPro" id="IPR051675">
    <property type="entry name" value="Endo/Exo/Phosphatase_dom_1"/>
</dbReference>
<evidence type="ECO:0000259" key="2">
    <source>
        <dbReference type="SMART" id="SM00278"/>
    </source>
</evidence>
<feature type="domain" description="Helix-hairpin-helix DNA-binding motif class 1" evidence="2">
    <location>
        <begin position="60"/>
        <end position="79"/>
    </location>
</feature>
<feature type="region of interest" description="Disordered" evidence="1">
    <location>
        <begin position="87"/>
        <end position="162"/>
    </location>
</feature>
<feature type="compositionally biased region" description="Basic residues" evidence="1">
    <location>
        <begin position="89"/>
        <end position="102"/>
    </location>
</feature>
<dbReference type="InterPro" id="IPR010994">
    <property type="entry name" value="RuvA_2-like"/>
</dbReference>
<protein>
    <submittedName>
        <fullName evidence="3">Putative non-specific DNA binding protein</fullName>
    </submittedName>
</protein>
<feature type="domain" description="Helix-hairpin-helix DNA-binding motif class 1" evidence="2">
    <location>
        <begin position="81"/>
        <end position="100"/>
    </location>
</feature>
<feature type="domain" description="Helix-hairpin-helix DNA-binding motif class 1" evidence="2">
    <location>
        <begin position="31"/>
        <end position="50"/>
    </location>
</feature>
<dbReference type="Pfam" id="PF12836">
    <property type="entry name" value="HHH_3"/>
    <property type="match status" value="1"/>
</dbReference>
<dbReference type="InterPro" id="IPR003583">
    <property type="entry name" value="Hlx-hairpin-Hlx_DNA-bd_motif"/>
</dbReference>
<sequence length="162" mass="18062">MLKKMIAGVLVFGMSSLFAMSLSQLNSASKAELMEINGIGEVKAAAIIKERKHGKFKSFDDLTRVEGIGKQTAANVKNDVKSAADVKKVTKKTKTKVKRKTSKKDVEEKATKTKSKAKKSTKEKAEKKTKKRKIKSMDEKKKELKSKAKKTKTKKTKSKKKN</sequence>
<evidence type="ECO:0000256" key="1">
    <source>
        <dbReference type="SAM" id="MobiDB-lite"/>
    </source>
</evidence>
<dbReference type="GO" id="GO:0006281">
    <property type="term" value="P:DNA repair"/>
    <property type="evidence" value="ECO:0007669"/>
    <property type="project" value="InterPro"/>
</dbReference>
<feature type="compositionally biased region" description="Basic residues" evidence="1">
    <location>
        <begin position="147"/>
        <end position="162"/>
    </location>
</feature>
<evidence type="ECO:0000313" key="3">
    <source>
        <dbReference type="EMBL" id="SFV65966.1"/>
    </source>
</evidence>
<gene>
    <name evidence="3" type="ORF">MNB_SV-3-335</name>
</gene>
<dbReference type="PANTHER" id="PTHR21180">
    <property type="entry name" value="ENDONUCLEASE/EXONUCLEASE/PHOSPHATASE FAMILY DOMAIN-CONTAINING PROTEIN 1"/>
    <property type="match status" value="1"/>
</dbReference>
<reference evidence="3" key="1">
    <citation type="submission" date="2016-10" db="EMBL/GenBank/DDBJ databases">
        <authorList>
            <person name="de Groot N.N."/>
        </authorList>
    </citation>
    <scope>NUCLEOTIDE SEQUENCE</scope>
</reference>
<proteinExistence type="predicted"/>
<dbReference type="SUPFAM" id="SSF47781">
    <property type="entry name" value="RuvA domain 2-like"/>
    <property type="match status" value="1"/>
</dbReference>
<dbReference type="GO" id="GO:0015628">
    <property type="term" value="P:protein secretion by the type II secretion system"/>
    <property type="evidence" value="ECO:0007669"/>
    <property type="project" value="TreeGrafter"/>
</dbReference>
<dbReference type="PANTHER" id="PTHR21180:SF32">
    <property type="entry name" value="ENDONUCLEASE_EXONUCLEASE_PHOSPHATASE FAMILY DOMAIN-CONTAINING PROTEIN 1"/>
    <property type="match status" value="1"/>
</dbReference>
<organism evidence="3">
    <name type="scientific">hydrothermal vent metagenome</name>
    <dbReference type="NCBI Taxonomy" id="652676"/>
    <lineage>
        <taxon>unclassified sequences</taxon>
        <taxon>metagenomes</taxon>
        <taxon>ecological metagenomes</taxon>
    </lineage>
</organism>
<dbReference type="AlphaFoldDB" id="A0A1W1CJI2"/>
<dbReference type="SMART" id="SM00278">
    <property type="entry name" value="HhH1"/>
    <property type="match status" value="3"/>
</dbReference>
<accession>A0A1W1CJI2</accession>